<evidence type="ECO:0000313" key="4">
    <source>
        <dbReference type="EMBL" id="OSY36130.1"/>
    </source>
</evidence>
<organism evidence="4 5">
    <name type="scientific">Pseudonocardia autotrophica</name>
    <name type="common">Amycolata autotrophica</name>
    <name type="synonym">Nocardia autotrophica</name>
    <dbReference type="NCBI Taxonomy" id="2074"/>
    <lineage>
        <taxon>Bacteria</taxon>
        <taxon>Bacillati</taxon>
        <taxon>Actinomycetota</taxon>
        <taxon>Actinomycetes</taxon>
        <taxon>Pseudonocardiales</taxon>
        <taxon>Pseudonocardiaceae</taxon>
        <taxon>Pseudonocardia</taxon>
    </lineage>
</organism>
<protein>
    <submittedName>
        <fullName evidence="4">Putative tryptophan hydroxylase VioD</fullName>
        <ecNumber evidence="4">1.-.-.-</ecNumber>
    </submittedName>
</protein>
<dbReference type="EMBL" id="MIGB01000043">
    <property type="protein sequence ID" value="OSY36130.1"/>
    <property type="molecule type" value="Genomic_DNA"/>
</dbReference>
<dbReference type="GO" id="GO:0071949">
    <property type="term" value="F:FAD binding"/>
    <property type="evidence" value="ECO:0007669"/>
    <property type="project" value="InterPro"/>
</dbReference>
<evidence type="ECO:0000313" key="5">
    <source>
        <dbReference type="Proteomes" id="UP000194360"/>
    </source>
</evidence>
<dbReference type="Pfam" id="PF01494">
    <property type="entry name" value="FAD_binding_3"/>
    <property type="match status" value="1"/>
</dbReference>
<sequence length="423" mass="45573">MKIVCVGGGPAGLYTGILARLRSGGRDEVVVAERTAPGTASGFAVTLGEDILDELYRTDPVGAEGVRAAAHVWGDQVVEVGDETVHLGGRYGYSIGRSRLLEVLTARARQVGVDLRFETAVAADGDLAADPLTADADVVVAADGIGSAIRSARPGDFGTRIAHGANRYVWFGTSKPFRAFTFAFARTDAGWIWFHAYPAADCVSTCIVECTPQTWRGLGLDTMAADDAMRLLEGIFHRSLDGESLIAPPGADSSPWLEFREVRNTSWRSGNVVLAGDAAHTTHFAIGSGTVLAVADAIALAEELYPAHGPDGGFEPAVDIEAALAAYDARRRAAMAPVQEMARRSMQWFETVPQRLEGVDPVEFSWSLLDRRGDQGPLHRRLHEATQLEPVRQVRRRLTFARRLRRALRRGEVSAVATLTGCP</sequence>
<evidence type="ECO:0000256" key="1">
    <source>
        <dbReference type="ARBA" id="ARBA00023002"/>
    </source>
</evidence>
<gene>
    <name evidence="4" type="primary">vioD_2</name>
    <name evidence="4" type="ORF">BG845_05645</name>
</gene>
<proteinExistence type="predicted"/>
<dbReference type="PANTHER" id="PTHR43476:SF4">
    <property type="entry name" value="BLR0106 PROTEIN"/>
    <property type="match status" value="1"/>
</dbReference>
<dbReference type="Gene3D" id="3.30.9.20">
    <property type="match status" value="1"/>
</dbReference>
<feature type="domain" description="FAD-binding" evidence="3">
    <location>
        <begin position="3"/>
        <end position="305"/>
    </location>
</feature>
<comment type="caution">
    <text evidence="4">The sequence shown here is derived from an EMBL/GenBank/DDBJ whole genome shotgun (WGS) entry which is preliminary data.</text>
</comment>
<evidence type="ECO:0000256" key="2">
    <source>
        <dbReference type="ARBA" id="ARBA00023027"/>
    </source>
</evidence>
<name>A0A1Y2MLK9_PSEAH</name>
<dbReference type="Proteomes" id="UP000194360">
    <property type="component" value="Unassembled WGS sequence"/>
</dbReference>
<dbReference type="InterPro" id="IPR036188">
    <property type="entry name" value="FAD/NAD-bd_sf"/>
</dbReference>
<dbReference type="PANTHER" id="PTHR43476">
    <property type="entry name" value="3-(3-HYDROXY-PHENYL)PROPIONATE/3-HYDROXYCINNAMIC ACID HYDROXYLASE"/>
    <property type="match status" value="1"/>
</dbReference>
<dbReference type="OrthoDB" id="3169239at2"/>
<dbReference type="Gene3D" id="3.50.50.60">
    <property type="entry name" value="FAD/NAD(P)-binding domain"/>
    <property type="match status" value="1"/>
</dbReference>
<keyword evidence="5" id="KW-1185">Reference proteome</keyword>
<keyword evidence="1 4" id="KW-0560">Oxidoreductase</keyword>
<dbReference type="GO" id="GO:0016491">
    <property type="term" value="F:oxidoreductase activity"/>
    <property type="evidence" value="ECO:0007669"/>
    <property type="project" value="UniProtKB-KW"/>
</dbReference>
<dbReference type="PRINTS" id="PR00420">
    <property type="entry name" value="RNGMNOXGNASE"/>
</dbReference>
<dbReference type="InterPro" id="IPR050631">
    <property type="entry name" value="PheA/TfdB_FAD_monoxygenase"/>
</dbReference>
<keyword evidence="2" id="KW-0520">NAD</keyword>
<dbReference type="STRING" id="2074.BG845_05645"/>
<reference evidence="4 5" key="1">
    <citation type="submission" date="2016-09" db="EMBL/GenBank/DDBJ databases">
        <title>Pseudonocardia autotrophica DSM535, a candidate organism with high potential of specific P450 cytochromes.</title>
        <authorList>
            <person name="Grumaz C."/>
            <person name="Vainshtein Y."/>
            <person name="Kirstahler P."/>
            <person name="Sohn K."/>
        </authorList>
    </citation>
    <scope>NUCLEOTIDE SEQUENCE [LARGE SCALE GENOMIC DNA]</scope>
    <source>
        <strain evidence="4 5">DSM 535</strain>
    </source>
</reference>
<dbReference type="AlphaFoldDB" id="A0A1Y2MLK9"/>
<dbReference type="EC" id="1.-.-.-" evidence="4"/>
<dbReference type="InterPro" id="IPR002938">
    <property type="entry name" value="FAD-bd"/>
</dbReference>
<accession>A0A1Y2MLK9</accession>
<dbReference type="RefSeq" id="WP_085915751.1">
    <property type="nucleotide sequence ID" value="NZ_AP018920.1"/>
</dbReference>
<evidence type="ECO:0000259" key="3">
    <source>
        <dbReference type="Pfam" id="PF01494"/>
    </source>
</evidence>
<dbReference type="SUPFAM" id="SSF51905">
    <property type="entry name" value="FAD/NAD(P)-binding domain"/>
    <property type="match status" value="1"/>
</dbReference>